<dbReference type="InterPro" id="IPR011058">
    <property type="entry name" value="Cyanovirin-N"/>
</dbReference>
<reference evidence="2 3" key="1">
    <citation type="submission" date="2014-06" db="EMBL/GenBank/DDBJ databases">
        <title>The Genome of the Aflatoxigenic Filamentous Fungus Aspergillus nomius.</title>
        <authorList>
            <person name="Moore M.G."/>
            <person name="Shannon B.M."/>
            <person name="Brian M.M."/>
        </authorList>
    </citation>
    <scope>NUCLEOTIDE SEQUENCE [LARGE SCALE GENOMIC DNA]</scope>
    <source>
        <strain evidence="2 3">NRRL 13137</strain>
    </source>
</reference>
<feature type="domain" description="Cyanovirin-N" evidence="1">
    <location>
        <begin position="5"/>
        <end position="122"/>
    </location>
</feature>
<dbReference type="InterPro" id="IPR036673">
    <property type="entry name" value="Cyanovirin-N_sf"/>
</dbReference>
<organism evidence="2 3">
    <name type="scientific">Aspergillus nomiae NRRL (strain ATCC 15546 / NRRL 13137 / CBS 260.88 / M93)</name>
    <dbReference type="NCBI Taxonomy" id="1509407"/>
    <lineage>
        <taxon>Eukaryota</taxon>
        <taxon>Fungi</taxon>
        <taxon>Dikarya</taxon>
        <taxon>Ascomycota</taxon>
        <taxon>Pezizomycotina</taxon>
        <taxon>Eurotiomycetes</taxon>
        <taxon>Eurotiomycetidae</taxon>
        <taxon>Eurotiales</taxon>
        <taxon>Aspergillaceae</taxon>
        <taxon>Aspergillus</taxon>
        <taxon>Aspergillus subgen. Circumdati</taxon>
    </lineage>
</organism>
<evidence type="ECO:0000259" key="1">
    <source>
        <dbReference type="SMART" id="SM01111"/>
    </source>
</evidence>
<gene>
    <name evidence="2" type="ORF">ANOM_008318</name>
</gene>
<dbReference type="Pfam" id="PF08881">
    <property type="entry name" value="CVNH"/>
    <property type="match status" value="1"/>
</dbReference>
<dbReference type="PANTHER" id="PTHR42076">
    <property type="entry name" value="CYANOVIRIN-N HOMOLOG"/>
    <property type="match status" value="1"/>
</dbReference>
<dbReference type="PANTHER" id="PTHR42076:SF1">
    <property type="entry name" value="CYANOVIRIN-N DOMAIN-CONTAINING PROTEIN"/>
    <property type="match status" value="1"/>
</dbReference>
<dbReference type="Gene3D" id="2.30.60.10">
    <property type="entry name" value="Cyanovirin-N"/>
    <property type="match status" value="1"/>
</dbReference>
<keyword evidence="3" id="KW-1185">Reference proteome</keyword>
<name>A0A0L1IXN6_ASPN3</name>
<comment type="caution">
    <text evidence="2">The sequence shown here is derived from an EMBL/GenBank/DDBJ whole genome shotgun (WGS) entry which is preliminary data.</text>
</comment>
<sequence>MSDRPFNETARNLQLDEFVNEDDPCILRGELQNDDGEWIPAEINLNEVFSAYDSSARLEWGGKDFSLIAVQVILNLRVIPIDGKLEERPMLDVILEDEQQGEVEACVDLSEGIINNNGQFEYQLDRVSEREVRA</sequence>
<evidence type="ECO:0000313" key="3">
    <source>
        <dbReference type="Proteomes" id="UP000037505"/>
    </source>
</evidence>
<protein>
    <recommendedName>
        <fullName evidence="1">Cyanovirin-N domain-containing protein</fullName>
    </recommendedName>
</protein>
<dbReference type="AlphaFoldDB" id="A0A0L1IXN6"/>
<accession>A0A0L1IXN6</accession>
<dbReference type="OrthoDB" id="4457504at2759"/>
<dbReference type="SMART" id="SM01111">
    <property type="entry name" value="CVNH"/>
    <property type="match status" value="1"/>
</dbReference>
<dbReference type="EMBL" id="JNOM01000214">
    <property type="protein sequence ID" value="KNG84321.1"/>
    <property type="molecule type" value="Genomic_DNA"/>
</dbReference>
<dbReference type="SUPFAM" id="SSF51322">
    <property type="entry name" value="Cyanovirin-N"/>
    <property type="match status" value="1"/>
</dbReference>
<dbReference type="Proteomes" id="UP000037505">
    <property type="component" value="Unassembled WGS sequence"/>
</dbReference>
<dbReference type="RefSeq" id="XP_015405244.1">
    <property type="nucleotide sequence ID" value="XM_015553574.1"/>
</dbReference>
<proteinExistence type="predicted"/>
<evidence type="ECO:0000313" key="2">
    <source>
        <dbReference type="EMBL" id="KNG84321.1"/>
    </source>
</evidence>
<dbReference type="GeneID" id="26810122"/>
<feature type="non-terminal residue" evidence="2">
    <location>
        <position position="134"/>
    </location>
</feature>